<dbReference type="EMBL" id="KE138840">
    <property type="protein sequence ID" value="EPT25333.1"/>
    <property type="molecule type" value="Genomic_DNA"/>
</dbReference>
<dbReference type="KEGG" id="tgo:TGME49_278310"/>
<evidence type="ECO:0008006" key="5">
    <source>
        <dbReference type="Google" id="ProtNLM"/>
    </source>
</evidence>
<evidence type="ECO:0000313" key="4">
    <source>
        <dbReference type="Proteomes" id="UP000001529"/>
    </source>
</evidence>
<keyword evidence="4" id="KW-1185">Reference proteome</keyword>
<dbReference type="HOGENOM" id="CLU_1638839_0_0_1"/>
<evidence type="ECO:0000256" key="2">
    <source>
        <dbReference type="SAM" id="SignalP"/>
    </source>
</evidence>
<organism evidence="3 4">
    <name type="scientific">Toxoplasma gondii (strain ATCC 50611 / Me49)</name>
    <dbReference type="NCBI Taxonomy" id="508771"/>
    <lineage>
        <taxon>Eukaryota</taxon>
        <taxon>Sar</taxon>
        <taxon>Alveolata</taxon>
        <taxon>Apicomplexa</taxon>
        <taxon>Conoidasida</taxon>
        <taxon>Coccidia</taxon>
        <taxon>Eucoccidiorida</taxon>
        <taxon>Eimeriorina</taxon>
        <taxon>Sarcocystidae</taxon>
        <taxon>Toxoplasma</taxon>
    </lineage>
</organism>
<feature type="region of interest" description="Disordered" evidence="1">
    <location>
        <begin position="48"/>
        <end position="96"/>
    </location>
</feature>
<dbReference type="GeneID" id="7900393"/>
<feature type="compositionally biased region" description="Polar residues" evidence="1">
    <location>
        <begin position="70"/>
        <end position="82"/>
    </location>
</feature>
<proteinExistence type="predicted"/>
<dbReference type="PhylomeDB" id="S8EWD2"/>
<keyword evidence="2" id="KW-0732">Signal</keyword>
<dbReference type="EMBL" id="CM002047">
    <property type="protein sequence ID" value="EPT25333.1"/>
    <property type="molecule type" value="Genomic_DNA"/>
</dbReference>
<protein>
    <recommendedName>
        <fullName evidence="5">Transmembrane protein</fullName>
    </recommendedName>
</protein>
<dbReference type="AlphaFoldDB" id="S8EWD2"/>
<gene>
    <name evidence="3" type="ORF">TGME49_278310</name>
</gene>
<evidence type="ECO:0000313" key="3">
    <source>
        <dbReference type="EMBL" id="EPT25333.1"/>
    </source>
</evidence>
<feature type="chain" id="PRO_5004551028" description="Transmembrane protein" evidence="2">
    <location>
        <begin position="23"/>
        <end position="162"/>
    </location>
</feature>
<evidence type="ECO:0000256" key="1">
    <source>
        <dbReference type="SAM" id="MobiDB-lite"/>
    </source>
</evidence>
<accession>S8EWD2</accession>
<dbReference type="RefSeq" id="XP_002370534.1">
    <property type="nucleotide sequence ID" value="XM_002370493.2"/>
</dbReference>
<reference evidence="3" key="1">
    <citation type="submission" date="2013-04" db="EMBL/GenBank/DDBJ databases">
        <authorList>
            <person name="Sibley D."/>
            <person name="Venepally P."/>
            <person name="Karamycheva S."/>
            <person name="Hadjithomas M."/>
            <person name="Khan A."/>
            <person name="Brunk B."/>
            <person name="Roos D."/>
            <person name="Caler E."/>
            <person name="Lorenzi H."/>
        </authorList>
    </citation>
    <scope>NUCLEOTIDE SEQUENCE [LARGE SCALE GENOMIC DNA]</scope>
    <source>
        <strain evidence="3">ME49</strain>
    </source>
</reference>
<dbReference type="VEuPathDB" id="ToxoDB:TGME49_278310"/>
<name>S8EWD2_TOXGM</name>
<dbReference type="Proteomes" id="UP000001529">
    <property type="component" value="Chromosome XII"/>
</dbReference>
<feature type="signal peptide" evidence="2">
    <location>
        <begin position="1"/>
        <end position="22"/>
    </location>
</feature>
<sequence>MIPRCCLRILVLISLPLRKVIQILIMSKRNHRQRRTVRKIKKIEEQQLIPDGSLGVGNDGSVVQPPSPPSNGQTGETGNSDPSPAPVTTPAPKSDTEIQHLVSNDVEGRGETQLRRLRAPPAETNNEVLTIVVYSASCGFAGGMRALPVLLLSVATSLLPIW</sequence>